<protein>
    <submittedName>
        <fullName evidence="2">Uncharacterized protein</fullName>
    </submittedName>
</protein>
<dbReference type="eggNOG" id="ENOG5033WTD">
    <property type="taxonomic scope" value="Bacteria"/>
</dbReference>
<evidence type="ECO:0000313" key="3">
    <source>
        <dbReference type="Proteomes" id="UP000001929"/>
    </source>
</evidence>
<feature type="compositionally biased region" description="Pro residues" evidence="1">
    <location>
        <begin position="193"/>
        <end position="218"/>
    </location>
</feature>
<organism evidence="2 3">
    <name type="scientific">Rhodospirillum rubrum (strain ATCC 11170 / ATH 1.1.1 / DSM 467 / LMG 4362 / NCIMB 8255 / S1)</name>
    <dbReference type="NCBI Taxonomy" id="269796"/>
    <lineage>
        <taxon>Bacteria</taxon>
        <taxon>Pseudomonadati</taxon>
        <taxon>Pseudomonadota</taxon>
        <taxon>Alphaproteobacteria</taxon>
        <taxon>Rhodospirillales</taxon>
        <taxon>Rhodospirillaceae</taxon>
        <taxon>Rhodospirillum</taxon>
    </lineage>
</organism>
<feature type="region of interest" description="Disordered" evidence="1">
    <location>
        <begin position="190"/>
        <end position="218"/>
    </location>
</feature>
<reference evidence="2 3" key="1">
    <citation type="journal article" date="2011" name="Stand. Genomic Sci.">
        <title>Complete genome sequence of Rhodospirillum rubrum type strain (S1).</title>
        <authorList>
            <person name="Munk A.C."/>
            <person name="Copeland A."/>
            <person name="Lucas S."/>
            <person name="Lapidus A."/>
            <person name="Del Rio T.G."/>
            <person name="Barry K."/>
            <person name="Detter J.C."/>
            <person name="Hammon N."/>
            <person name="Israni S."/>
            <person name="Pitluck S."/>
            <person name="Brettin T."/>
            <person name="Bruce D."/>
            <person name="Han C."/>
            <person name="Tapia R."/>
            <person name="Gilna P."/>
            <person name="Schmutz J."/>
            <person name="Larimer F."/>
            <person name="Land M."/>
            <person name="Kyrpides N.C."/>
            <person name="Mavromatis K."/>
            <person name="Richardson P."/>
            <person name="Rohde M."/>
            <person name="Goker M."/>
            <person name="Klenk H.P."/>
            <person name="Zhang Y."/>
            <person name="Roberts G.P."/>
            <person name="Reslewic S."/>
            <person name="Schwartz D.C."/>
        </authorList>
    </citation>
    <scope>NUCLEOTIDE SEQUENCE [LARGE SCALE GENOMIC DNA]</scope>
    <source>
        <strain evidence="3">ATCC 11170 / ATH 1.1.1 / DSM 467 / LMG 4362 / NCIMB 8255 / S1</strain>
    </source>
</reference>
<keyword evidence="3" id="KW-1185">Reference proteome</keyword>
<dbReference type="RefSeq" id="WP_011389122.1">
    <property type="nucleotide sequence ID" value="NC_007643.1"/>
</dbReference>
<dbReference type="PATRIC" id="fig|269796.9.peg.1436"/>
<dbReference type="STRING" id="269796.Rru_A1368"/>
<dbReference type="HOGENOM" id="CLU_372093_0_0_5"/>
<dbReference type="EnsemblBacteria" id="ABC22169">
    <property type="protein sequence ID" value="ABC22169"/>
    <property type="gene ID" value="Rru_A1368"/>
</dbReference>
<evidence type="ECO:0000313" key="2">
    <source>
        <dbReference type="EMBL" id="ABC22169.1"/>
    </source>
</evidence>
<name>Q2RUM6_RHORT</name>
<dbReference type="AlphaFoldDB" id="Q2RUM6"/>
<gene>
    <name evidence="2" type="ordered locus">Rru_A1368</name>
</gene>
<evidence type="ECO:0000256" key="1">
    <source>
        <dbReference type="SAM" id="MobiDB-lite"/>
    </source>
</evidence>
<accession>Q2RUM6</accession>
<proteinExistence type="predicted"/>
<sequence length="747" mass="80591">MADTVATVLQARTPLKVRSSRTMSLAKALLPKDLFLRVPVHQAVGPVFDTPIDPAAAVHVGIDGKSYFIPAVRVAKRTRTSPVPDVVFDKRPEGTFLVVGIELVRGSAPLEAEPFVIDQLALAIAGAETVPLAFEIDDRPAAGEAIRSLQCAAQVPEAQVGVLVGLMQGKPDLWFRLSGRILTQLRIVEPTQPSGPTPHPIPPLPRPPLPRPPNPRPIPHRPPVIRPHRPLMTELATPLDSAVARRSPITVTRMADVADLHRDLIVPKWQEYWLASVIPIANTTTRFEQREVVRAFSTPQSCPAVFPTGIAANRPIYIEVASGFDGAFGVGWRSDGEIGDLREAPRGGQYYVLPDAYGLAFDRASGLPAVSALLIATAPAGGQGASEHKVRVRFGLVASFDPLRIERLRQRMREREGVPFAEVAIGGYDSATFDLFPVLQMLGVDEAAVPAPDRARPVDAKNGFDLTMDLTIEQYSLLVQALKTGSHQAGVVRFTLTGENDTPLTRDIGVRLSLTQPAELPLDLVFEEGAPEDPPNEITINNDADCEVSVAKVLPTLIAAMDQRPVAAYDASASPLPITIPAKGSVLVTLTPTANDPPPVWNSLAAALAGVSARFEAEAVLGRIHQLAGTTSLLSRVVVSSWVFASESRIPAALRDVLFGMDVQLRRGADEEPATLTLMVDDARKTFDFAFGLADILAGQTPDFPTFEYRQRNRRTTGEGPWTAWTRFRGNTLVVNPELPASPAPEG</sequence>
<dbReference type="EMBL" id="CP000230">
    <property type="protein sequence ID" value="ABC22169.1"/>
    <property type="molecule type" value="Genomic_DNA"/>
</dbReference>
<dbReference type="Proteomes" id="UP000001929">
    <property type="component" value="Chromosome"/>
</dbReference>
<dbReference type="KEGG" id="rru:Rru_A1368"/>